<evidence type="ECO:0000313" key="4">
    <source>
        <dbReference type="EMBL" id="SFL69172.1"/>
    </source>
</evidence>
<dbReference type="Proteomes" id="UP000198565">
    <property type="component" value="Unassembled WGS sequence"/>
</dbReference>
<dbReference type="Pfam" id="PF14310">
    <property type="entry name" value="Fn3-like"/>
    <property type="match status" value="1"/>
</dbReference>
<dbReference type="InterPro" id="IPR051915">
    <property type="entry name" value="Cellulose_Degrad_GH3"/>
</dbReference>
<dbReference type="PANTHER" id="PTHR30620">
    <property type="entry name" value="PERIPLASMIC BETA-GLUCOSIDASE-RELATED"/>
    <property type="match status" value="1"/>
</dbReference>
<dbReference type="AlphaFoldDB" id="A0A1I4JRK3"/>
<dbReference type="GO" id="GO:0009251">
    <property type="term" value="P:glucan catabolic process"/>
    <property type="evidence" value="ECO:0007669"/>
    <property type="project" value="TreeGrafter"/>
</dbReference>
<organism evidence="4 5">
    <name type="scientific">Gracilibacillus orientalis</name>
    <dbReference type="NCBI Taxonomy" id="334253"/>
    <lineage>
        <taxon>Bacteria</taxon>
        <taxon>Bacillati</taxon>
        <taxon>Bacillota</taxon>
        <taxon>Bacilli</taxon>
        <taxon>Bacillales</taxon>
        <taxon>Bacillaceae</taxon>
        <taxon>Gracilibacillus</taxon>
    </lineage>
</organism>
<accession>A0A1I4JRK3</accession>
<proteinExistence type="inferred from homology"/>
<keyword evidence="2" id="KW-0378">Hydrolase</keyword>
<dbReference type="Pfam" id="PF01915">
    <property type="entry name" value="Glyco_hydro_3_C"/>
    <property type="match status" value="1"/>
</dbReference>
<dbReference type="InterPro" id="IPR036881">
    <property type="entry name" value="Glyco_hydro_3_C_sf"/>
</dbReference>
<dbReference type="SMART" id="SM01217">
    <property type="entry name" value="Fn3_like"/>
    <property type="match status" value="1"/>
</dbReference>
<dbReference type="STRING" id="334253.SAMN04487943_103120"/>
<dbReference type="InterPro" id="IPR001764">
    <property type="entry name" value="Glyco_hydro_3_N"/>
</dbReference>
<keyword evidence="5" id="KW-1185">Reference proteome</keyword>
<dbReference type="Gene3D" id="3.20.20.300">
    <property type="entry name" value="Glycoside hydrolase, family 3, N-terminal domain"/>
    <property type="match status" value="1"/>
</dbReference>
<feature type="domain" description="Fibronectin type III-like" evidence="3">
    <location>
        <begin position="671"/>
        <end position="740"/>
    </location>
</feature>
<dbReference type="InterPro" id="IPR036962">
    <property type="entry name" value="Glyco_hydro_3_N_sf"/>
</dbReference>
<dbReference type="Gene3D" id="2.60.40.10">
    <property type="entry name" value="Immunoglobulins"/>
    <property type="match status" value="1"/>
</dbReference>
<dbReference type="FunFam" id="2.60.40.10:FF:000495">
    <property type="entry name" value="Periplasmic beta-glucosidase"/>
    <property type="match status" value="1"/>
</dbReference>
<dbReference type="PANTHER" id="PTHR30620:SF123">
    <property type="entry name" value="BETA-XYLOSIDASE"/>
    <property type="match status" value="1"/>
</dbReference>
<dbReference type="InterPro" id="IPR017853">
    <property type="entry name" value="GH"/>
</dbReference>
<dbReference type="GO" id="GO:0008422">
    <property type="term" value="F:beta-glucosidase activity"/>
    <property type="evidence" value="ECO:0007669"/>
    <property type="project" value="TreeGrafter"/>
</dbReference>
<gene>
    <name evidence="4" type="ORF">SAMN04487943_103120</name>
</gene>
<reference evidence="5" key="1">
    <citation type="submission" date="2016-10" db="EMBL/GenBank/DDBJ databases">
        <authorList>
            <person name="Varghese N."/>
            <person name="Submissions S."/>
        </authorList>
    </citation>
    <scope>NUCLEOTIDE SEQUENCE [LARGE SCALE GENOMIC DNA]</scope>
    <source>
        <strain evidence="5">CGMCC 1.4250</strain>
    </source>
</reference>
<evidence type="ECO:0000256" key="1">
    <source>
        <dbReference type="ARBA" id="ARBA00005336"/>
    </source>
</evidence>
<dbReference type="SUPFAM" id="SSF51445">
    <property type="entry name" value="(Trans)glycosidases"/>
    <property type="match status" value="1"/>
</dbReference>
<dbReference type="InterPro" id="IPR026891">
    <property type="entry name" value="Fn3-like"/>
</dbReference>
<evidence type="ECO:0000313" key="5">
    <source>
        <dbReference type="Proteomes" id="UP000198565"/>
    </source>
</evidence>
<name>A0A1I4JRK3_9BACI</name>
<evidence type="ECO:0000259" key="3">
    <source>
        <dbReference type="SMART" id="SM01217"/>
    </source>
</evidence>
<dbReference type="SUPFAM" id="SSF52279">
    <property type="entry name" value="Beta-D-glucan exohydrolase, C-terminal domain"/>
    <property type="match status" value="1"/>
</dbReference>
<dbReference type="InterPro" id="IPR002772">
    <property type="entry name" value="Glyco_hydro_3_C"/>
</dbReference>
<dbReference type="EMBL" id="FOTR01000003">
    <property type="protein sequence ID" value="SFL69172.1"/>
    <property type="molecule type" value="Genomic_DNA"/>
</dbReference>
<protein>
    <submittedName>
        <fullName evidence="4">Beta-glucosidase</fullName>
    </submittedName>
</protein>
<dbReference type="Pfam" id="PF00933">
    <property type="entry name" value="Glyco_hydro_3"/>
    <property type="match status" value="1"/>
</dbReference>
<evidence type="ECO:0000256" key="2">
    <source>
        <dbReference type="ARBA" id="ARBA00022801"/>
    </source>
</evidence>
<comment type="similarity">
    <text evidence="1">Belongs to the glycosyl hydrolase 3 family.</text>
</comment>
<dbReference type="InterPro" id="IPR013783">
    <property type="entry name" value="Ig-like_fold"/>
</dbReference>
<dbReference type="PRINTS" id="PR00133">
    <property type="entry name" value="GLHYDRLASE3"/>
</dbReference>
<sequence>MLEKQVDDLVKQMTLEEKVGQLNQKLYGWQVYRKIGNQYELTETFKQHVQKFQGIGALYGLFRADPWSGIHFENGIPLEDSIHVTNMIQDYLKEHTRLGIPTLFSEECPHGHQALDSTVFPTHLGSGATWNTDLQTSVSEYIALELMERGVHLGLVSTLDIARDPRWGRTEECFSEDPYLAARMTKAVVKGMQGDNKEAPNVIAVLKHFAAQGAAVGGHNAGPALIGERELREIYLPPMKAGVRSGALACMAAYNEIDGIPCHSNRKLLTGILREEWSFNGIVMADGTALDRLLLLTGDKELAAAYALNAGVDLSLWDDIYTQIEVAVMNGKIKESVVDKAVKRVLYVKFLLGLFSEKVNKQKCASVSRKEGKTLNLEMARQSITLLKNKHHLLPLSKTNKTVAVIGPNADNVYNLLGDYTAPQRKESVVTIKQGISEIVEEGCEILYTKGCRIRSTDMSDFNNAKTIASKADVVILALGGSSAREFGMEFQDNGAVIDYDQAEMDCGENIDVANLDLGGVQKELVQELASLNTPMIGVLIQGRPYSLKDIEPYLDAILIGWYPGQLGGQAIAEVIFGDVNPSGKLPVSIPYSADQLPVYYNAKNSGAKSDYYDEVGHAMYSFGYGLSYSLFPCEFSTKEHETISIHSLTNGERLHVSVDVSNTGAYDGFAVVQLYIQDLEASVTQRIKELKAFKKIWIPAGETKNVRLQLGFEELAIWDLEMNQVVEPGNVMLMIGESSDQLDEKKLVIHEE</sequence>
<dbReference type="Gene3D" id="3.40.50.1700">
    <property type="entry name" value="Glycoside hydrolase family 3 C-terminal domain"/>
    <property type="match status" value="1"/>
</dbReference>